<dbReference type="KEGG" id="bbh:BN112_0156"/>
<dbReference type="SMART" id="SM00346">
    <property type="entry name" value="HTH_ICLR"/>
    <property type="match status" value="1"/>
</dbReference>
<dbReference type="PANTHER" id="PTHR30136">
    <property type="entry name" value="HELIX-TURN-HELIX TRANSCRIPTIONAL REGULATOR, ICLR FAMILY"/>
    <property type="match status" value="1"/>
</dbReference>
<dbReference type="Pfam" id="PF09339">
    <property type="entry name" value="HTH_IclR"/>
    <property type="match status" value="1"/>
</dbReference>
<dbReference type="SUPFAM" id="SSF46785">
    <property type="entry name" value="Winged helix' DNA-binding domain"/>
    <property type="match status" value="1"/>
</dbReference>
<dbReference type="Pfam" id="PF01614">
    <property type="entry name" value="IclR_C"/>
    <property type="match status" value="1"/>
</dbReference>
<evidence type="ECO:0000313" key="6">
    <source>
        <dbReference type="EMBL" id="CCJ52074.1"/>
    </source>
</evidence>
<dbReference type="OrthoDB" id="13103at2"/>
<name>A0A0C6P1D6_BORBO</name>
<proteinExistence type="predicted"/>
<dbReference type="GO" id="GO:0003677">
    <property type="term" value="F:DNA binding"/>
    <property type="evidence" value="ECO:0007669"/>
    <property type="project" value="UniProtKB-KW"/>
</dbReference>
<dbReference type="InterPro" id="IPR029016">
    <property type="entry name" value="GAF-like_dom_sf"/>
</dbReference>
<dbReference type="GO" id="GO:0003700">
    <property type="term" value="F:DNA-binding transcription factor activity"/>
    <property type="evidence" value="ECO:0007669"/>
    <property type="project" value="TreeGrafter"/>
</dbReference>
<dbReference type="GO" id="GO:0045892">
    <property type="term" value="P:negative regulation of DNA-templated transcription"/>
    <property type="evidence" value="ECO:0007669"/>
    <property type="project" value="TreeGrafter"/>
</dbReference>
<dbReference type="EMBL" id="HE965806">
    <property type="protein sequence ID" value="CCJ52074.1"/>
    <property type="molecule type" value="Genomic_DNA"/>
</dbReference>
<evidence type="ECO:0000256" key="3">
    <source>
        <dbReference type="ARBA" id="ARBA00023163"/>
    </source>
</evidence>
<sequence length="273" mass="28907">MKHLEYLLNALDVLEAVGKSESDIALSAVARNVGVSKSGVFRILSTFESRGYAEKGPGGGWRLGPRIIELGVGVPQRTLLTTAAPLMEALTKETLESTYLSVRDGFSMITLHTLEPDQTIRVHLPVGARTPANCTVSGLAVLANMDEQELLAMLPDELEGTAPASIVDRARLMEELRTIRERGYAAFLGAWRPDTGGGAAPIFDATGRVVASLGISAPSSRLSDGRLHELGQRAQEAALQISRQLGYVGRLSAVEVAGPAGLAQAAAPARRNS</sequence>
<evidence type="ECO:0000313" key="7">
    <source>
        <dbReference type="Proteomes" id="UP000007564"/>
    </source>
</evidence>
<organism evidence="6 7">
    <name type="scientific">Bordetella bronchiseptica 253</name>
    <dbReference type="NCBI Taxonomy" id="568707"/>
    <lineage>
        <taxon>Bacteria</taxon>
        <taxon>Pseudomonadati</taxon>
        <taxon>Pseudomonadota</taxon>
        <taxon>Betaproteobacteria</taxon>
        <taxon>Burkholderiales</taxon>
        <taxon>Alcaligenaceae</taxon>
        <taxon>Bordetella</taxon>
    </lineage>
</organism>
<keyword evidence="2" id="KW-0238">DNA-binding</keyword>
<dbReference type="HOGENOM" id="CLU_062618_7_1_4"/>
<dbReference type="Gene3D" id="3.30.450.40">
    <property type="match status" value="1"/>
</dbReference>
<dbReference type="PROSITE" id="PS51077">
    <property type="entry name" value="HTH_ICLR"/>
    <property type="match status" value="1"/>
</dbReference>
<dbReference type="InterPro" id="IPR036390">
    <property type="entry name" value="WH_DNA-bd_sf"/>
</dbReference>
<evidence type="ECO:0000256" key="2">
    <source>
        <dbReference type="ARBA" id="ARBA00023125"/>
    </source>
</evidence>
<accession>A0A0C6P1D6</accession>
<gene>
    <name evidence="6" type="ORF">BN112_0156</name>
</gene>
<protein>
    <submittedName>
        <fullName evidence="6">Putative transcriptional regulator</fullName>
    </submittedName>
</protein>
<dbReference type="InterPro" id="IPR014757">
    <property type="entry name" value="Tscrpt_reg_IclR_C"/>
</dbReference>
<dbReference type="SUPFAM" id="SSF55781">
    <property type="entry name" value="GAF domain-like"/>
    <property type="match status" value="1"/>
</dbReference>
<dbReference type="PANTHER" id="PTHR30136:SF24">
    <property type="entry name" value="HTH-TYPE TRANSCRIPTIONAL REPRESSOR ALLR"/>
    <property type="match status" value="1"/>
</dbReference>
<reference evidence="6 7" key="1">
    <citation type="journal article" date="2012" name="BMC Genomics">
        <title>Comparative genomics of the classical Bordetella subspecies: the evolution and exchange of virulence-associated diversity amongst closely related pathogens.</title>
        <authorList>
            <person name="Park J."/>
            <person name="Zhang Y."/>
            <person name="Buboltz A.M."/>
            <person name="Zhang X."/>
            <person name="Schuster S.C."/>
            <person name="Ahuja U."/>
            <person name="Liu M."/>
            <person name="Miller J.F."/>
            <person name="Sebaihia M."/>
            <person name="Bentley S.D."/>
            <person name="Parkhill J."/>
            <person name="Harvill E.T."/>
        </authorList>
    </citation>
    <scope>NUCLEOTIDE SEQUENCE [LARGE SCALE GENOMIC DNA]</scope>
    <source>
        <strain evidence="6 7">253</strain>
    </source>
</reference>
<dbReference type="InterPro" id="IPR050707">
    <property type="entry name" value="HTH_MetabolicPath_Reg"/>
</dbReference>
<dbReference type="Gene3D" id="1.10.10.10">
    <property type="entry name" value="Winged helix-like DNA-binding domain superfamily/Winged helix DNA-binding domain"/>
    <property type="match status" value="1"/>
</dbReference>
<dbReference type="PROSITE" id="PS51078">
    <property type="entry name" value="ICLR_ED"/>
    <property type="match status" value="1"/>
</dbReference>
<keyword evidence="1" id="KW-0805">Transcription regulation</keyword>
<dbReference type="InterPro" id="IPR036388">
    <property type="entry name" value="WH-like_DNA-bd_sf"/>
</dbReference>
<feature type="domain" description="IclR-ED" evidence="5">
    <location>
        <begin position="66"/>
        <end position="247"/>
    </location>
</feature>
<evidence type="ECO:0000259" key="4">
    <source>
        <dbReference type="PROSITE" id="PS51077"/>
    </source>
</evidence>
<feature type="domain" description="HTH iclR-type" evidence="4">
    <location>
        <begin position="4"/>
        <end position="65"/>
    </location>
</feature>
<dbReference type="InterPro" id="IPR005471">
    <property type="entry name" value="Tscrpt_reg_IclR_N"/>
</dbReference>
<evidence type="ECO:0000256" key="1">
    <source>
        <dbReference type="ARBA" id="ARBA00023015"/>
    </source>
</evidence>
<evidence type="ECO:0000259" key="5">
    <source>
        <dbReference type="PROSITE" id="PS51078"/>
    </source>
</evidence>
<keyword evidence="3" id="KW-0804">Transcription</keyword>
<dbReference type="Proteomes" id="UP000007564">
    <property type="component" value="Chromosome"/>
</dbReference>
<dbReference type="AlphaFoldDB" id="A0A0C6P1D6"/>